<evidence type="ECO:0000313" key="2">
    <source>
        <dbReference type="EMBL" id="PVX31474.1"/>
    </source>
</evidence>
<keyword evidence="3" id="KW-1185">Reference proteome</keyword>
<dbReference type="EMBL" id="QENQ01000001">
    <property type="protein sequence ID" value="PVX31474.1"/>
    <property type="molecule type" value="Genomic_DNA"/>
</dbReference>
<comment type="caution">
    <text evidence="2">The sequence shown here is derived from an EMBL/GenBank/DDBJ whole genome shotgun (WGS) entry which is preliminary data.</text>
</comment>
<dbReference type="AlphaFoldDB" id="A0A2U0SJE2"/>
<dbReference type="InterPro" id="IPR019239">
    <property type="entry name" value="VapB_antitoxin"/>
</dbReference>
<dbReference type="Pfam" id="PF09957">
    <property type="entry name" value="VapB_antitoxin"/>
    <property type="match status" value="1"/>
</dbReference>
<dbReference type="Proteomes" id="UP000245890">
    <property type="component" value="Unassembled WGS sequence"/>
</dbReference>
<sequence length="67" mass="7292">MRTTLALDDELVAKAQAFTGLREKSALVREALTALIERESARRLARLGGSEPDAMLPPRRRSDAGDA</sequence>
<protein>
    <submittedName>
        <fullName evidence="2">DUF2191 domain-containing protein</fullName>
    </submittedName>
</protein>
<evidence type="ECO:0000313" key="3">
    <source>
        <dbReference type="Proteomes" id="UP000245890"/>
    </source>
</evidence>
<name>A0A2U0SJE2_9SPHN</name>
<dbReference type="OrthoDB" id="9805830at2"/>
<organism evidence="2 3">
    <name type="scientific">Sphingomonas pokkalii</name>
    <dbReference type="NCBI Taxonomy" id="2175090"/>
    <lineage>
        <taxon>Bacteria</taxon>
        <taxon>Pseudomonadati</taxon>
        <taxon>Pseudomonadota</taxon>
        <taxon>Alphaproteobacteria</taxon>
        <taxon>Sphingomonadales</taxon>
        <taxon>Sphingomonadaceae</taxon>
        <taxon>Sphingomonas</taxon>
    </lineage>
</organism>
<reference evidence="2 3" key="1">
    <citation type="submission" date="2018-05" db="EMBL/GenBank/DDBJ databases">
        <title>Description of Sphingomonas pokkalii sp nov, isolated from the rhizosphere of saline tolerant pokkali rice and its draft genome analysis.</title>
        <authorList>
            <person name="Menon R."/>
            <person name="Kumari S."/>
            <person name="Rameshkumar N."/>
        </authorList>
    </citation>
    <scope>NUCLEOTIDE SEQUENCE [LARGE SCALE GENOMIC DNA]</scope>
    <source>
        <strain evidence="2 3">L3B27</strain>
    </source>
</reference>
<accession>A0A2U0SJE2</accession>
<feature type="region of interest" description="Disordered" evidence="1">
    <location>
        <begin position="46"/>
        <end position="67"/>
    </location>
</feature>
<evidence type="ECO:0000256" key="1">
    <source>
        <dbReference type="SAM" id="MobiDB-lite"/>
    </source>
</evidence>
<proteinExistence type="predicted"/>
<gene>
    <name evidence="2" type="ORF">DD559_10690</name>
</gene>